<dbReference type="Pfam" id="PF10116">
    <property type="entry name" value="Host_attach"/>
    <property type="match status" value="1"/>
</dbReference>
<organism evidence="2 3">
    <name type="scientific">Cognatiluteimonas weifangensis</name>
    <dbReference type="NCBI Taxonomy" id="2303539"/>
    <lineage>
        <taxon>Bacteria</taxon>
        <taxon>Pseudomonadati</taxon>
        <taxon>Pseudomonadota</taxon>
        <taxon>Gammaproteobacteria</taxon>
        <taxon>Lysobacterales</taxon>
        <taxon>Lysobacteraceae</taxon>
        <taxon>Cognatiluteimonas</taxon>
    </lineage>
</organism>
<accession>A0A372DNY1</accession>
<feature type="region of interest" description="Disordered" evidence="1">
    <location>
        <begin position="107"/>
        <end position="129"/>
    </location>
</feature>
<keyword evidence="3" id="KW-1185">Reference proteome</keyword>
<evidence type="ECO:0000256" key="1">
    <source>
        <dbReference type="SAM" id="MobiDB-lite"/>
    </source>
</evidence>
<evidence type="ECO:0000313" key="3">
    <source>
        <dbReference type="Proteomes" id="UP000262917"/>
    </source>
</evidence>
<proteinExistence type="predicted"/>
<sequence length="223" mass="24697">MFHRQNTIRPAFACRGGEAAGTGALRRRRLKTAARVRTAASTRELTKVNMPARRAPTLRLPDPSARLAMSTWVLVADRARARLFGLHQGGRGLDEIGDFLNAEGRAAGRELSGERPPRTHDRFGPGRHAIEPQTTQREKTAEHFARQLDAVLEHGRVDHQYEDLVLIAPAQFLGTLTAALDDQVRARVVAEIPRDLTTAEPERIFDYLPVRLHGRPPGPGPHA</sequence>
<dbReference type="InterPro" id="IPR019291">
    <property type="entry name" value="Host_attachment_protein"/>
</dbReference>
<dbReference type="Proteomes" id="UP000262917">
    <property type="component" value="Unassembled WGS sequence"/>
</dbReference>
<name>A0A372DNY1_9GAMM</name>
<comment type="caution">
    <text evidence="2">The sequence shown here is derived from an EMBL/GenBank/DDBJ whole genome shotgun (WGS) entry which is preliminary data.</text>
</comment>
<reference evidence="2 3" key="1">
    <citation type="submission" date="2018-08" db="EMBL/GenBank/DDBJ databases">
        <title>Lysobacter weifangensis sp. nov., a new member of the family 'Xanthomonadaceae', isolated from soil in a farmland.</title>
        <authorList>
            <person name="Zhao H."/>
        </authorList>
    </citation>
    <scope>NUCLEOTIDE SEQUENCE [LARGE SCALE GENOMIC DNA]</scope>
    <source>
        <strain evidence="2 3">WF-2</strain>
    </source>
</reference>
<evidence type="ECO:0000313" key="2">
    <source>
        <dbReference type="EMBL" id="RFP61204.1"/>
    </source>
</evidence>
<gene>
    <name evidence="2" type="ORF">D0Y53_05660</name>
</gene>
<dbReference type="EMBL" id="QVPD01000004">
    <property type="protein sequence ID" value="RFP61204.1"/>
    <property type="molecule type" value="Genomic_DNA"/>
</dbReference>
<dbReference type="AlphaFoldDB" id="A0A372DNY1"/>
<protein>
    <submittedName>
        <fullName evidence="2">Host attachment protein</fullName>
    </submittedName>
</protein>